<proteinExistence type="predicted"/>
<keyword evidence="3" id="KW-1185">Reference proteome</keyword>
<accession>A0A4Z0QIT5</accession>
<dbReference type="Proteomes" id="UP000298471">
    <property type="component" value="Unassembled WGS sequence"/>
</dbReference>
<protein>
    <submittedName>
        <fullName evidence="2">Uncharacterized protein</fullName>
    </submittedName>
</protein>
<dbReference type="OrthoDB" id="883398at2"/>
<sequence>MLRNLFTWFLLLGAALTVAACCVNNECDCRDNTDDAVYLKFSLADSANAGPGFVYEELRRIYIRRQPVRSTNEIGTLPGPDSVLLTRTRAQLRDSLLLSPSSPFTSSGRRFDAYQYTIRIANPKKAQAQTNRFVLANISVQGAFDEASACCTCYRNTVKTFDLIKPIASPTGGPRLETTRYDFSGQPVRTVVLKR</sequence>
<reference evidence="2 3" key="1">
    <citation type="submission" date="2019-04" db="EMBL/GenBank/DDBJ databases">
        <authorList>
            <person name="Feng G."/>
            <person name="Zhang J."/>
            <person name="Zhu H."/>
        </authorList>
    </citation>
    <scope>NUCLEOTIDE SEQUENCE [LARGE SCALE GENOMIC DNA]</scope>
    <source>
        <strain evidence="2 3">9PBR-1</strain>
    </source>
</reference>
<comment type="caution">
    <text evidence="2">The sequence shown here is derived from an EMBL/GenBank/DDBJ whole genome shotgun (WGS) entry which is preliminary data.</text>
</comment>
<dbReference type="RefSeq" id="WP_135394251.1">
    <property type="nucleotide sequence ID" value="NZ_SRMB01000001.1"/>
</dbReference>
<feature type="signal peptide" evidence="1">
    <location>
        <begin position="1"/>
        <end position="19"/>
    </location>
</feature>
<evidence type="ECO:0000313" key="2">
    <source>
        <dbReference type="EMBL" id="TGE29625.1"/>
    </source>
</evidence>
<dbReference type="PROSITE" id="PS51257">
    <property type="entry name" value="PROKAR_LIPOPROTEIN"/>
    <property type="match status" value="1"/>
</dbReference>
<keyword evidence="1" id="KW-0732">Signal</keyword>
<evidence type="ECO:0000256" key="1">
    <source>
        <dbReference type="SAM" id="SignalP"/>
    </source>
</evidence>
<gene>
    <name evidence="2" type="ORF">E5K02_09275</name>
</gene>
<dbReference type="AlphaFoldDB" id="A0A4Z0QIT5"/>
<dbReference type="EMBL" id="SRMB01000001">
    <property type="protein sequence ID" value="TGE29625.1"/>
    <property type="molecule type" value="Genomic_DNA"/>
</dbReference>
<name>A0A4Z0QIT5_9BACT</name>
<organism evidence="2 3">
    <name type="scientific">Hymenobacter metallicola</name>
    <dbReference type="NCBI Taxonomy" id="2563114"/>
    <lineage>
        <taxon>Bacteria</taxon>
        <taxon>Pseudomonadati</taxon>
        <taxon>Bacteroidota</taxon>
        <taxon>Cytophagia</taxon>
        <taxon>Cytophagales</taxon>
        <taxon>Hymenobacteraceae</taxon>
        <taxon>Hymenobacter</taxon>
    </lineage>
</organism>
<feature type="chain" id="PRO_5021200197" evidence="1">
    <location>
        <begin position="20"/>
        <end position="195"/>
    </location>
</feature>
<evidence type="ECO:0000313" key="3">
    <source>
        <dbReference type="Proteomes" id="UP000298471"/>
    </source>
</evidence>